<comment type="caution">
    <text evidence="1">The sequence shown here is derived from an EMBL/GenBank/DDBJ whole genome shotgun (WGS) entry which is preliminary data.</text>
</comment>
<sequence length="124" mass="13127">MTTANNTTTQKNVTNVRLFVLFVLLVLSSTGVFGQNTTVTVLPTTTTQVTVAKETTMTVTTENAVASNNMDVAAWLVGGNNTNSVKTNASNFGKKQLINAGVITNSVLVRSFLKKVISQESSVA</sequence>
<accession>A0A4Q9YV38</accession>
<reference evidence="1 2" key="1">
    <citation type="submission" date="2019-02" db="EMBL/GenBank/DDBJ databases">
        <title>Flavobacterium sp. RD-2-33 isolated from forest soil.</title>
        <authorList>
            <person name="Chaudhary D.K."/>
        </authorList>
    </citation>
    <scope>NUCLEOTIDE SEQUENCE [LARGE SCALE GENOMIC DNA]</scope>
    <source>
        <strain evidence="1 2">RD-2-33</strain>
    </source>
</reference>
<evidence type="ECO:0000313" key="2">
    <source>
        <dbReference type="Proteomes" id="UP000293300"/>
    </source>
</evidence>
<proteinExistence type="predicted"/>
<dbReference type="EMBL" id="SJPE01000011">
    <property type="protein sequence ID" value="TBX67577.1"/>
    <property type="molecule type" value="Genomic_DNA"/>
</dbReference>
<name>A0A4Q9YV38_9FLAO</name>
<protein>
    <submittedName>
        <fullName evidence="1">Uncharacterized protein</fullName>
    </submittedName>
</protein>
<keyword evidence="2" id="KW-1185">Reference proteome</keyword>
<gene>
    <name evidence="1" type="ORF">EZL74_09920</name>
</gene>
<dbReference type="RefSeq" id="WP_131476455.1">
    <property type="nucleotide sequence ID" value="NZ_SJPE01000011.1"/>
</dbReference>
<dbReference type="Proteomes" id="UP000293300">
    <property type="component" value="Unassembled WGS sequence"/>
</dbReference>
<dbReference type="AlphaFoldDB" id="A0A4Q9YV38"/>
<organism evidence="1 2">
    <name type="scientific">Flavobacterium silvisoli</name>
    <dbReference type="NCBI Taxonomy" id="2529433"/>
    <lineage>
        <taxon>Bacteria</taxon>
        <taxon>Pseudomonadati</taxon>
        <taxon>Bacteroidota</taxon>
        <taxon>Flavobacteriia</taxon>
        <taxon>Flavobacteriales</taxon>
        <taxon>Flavobacteriaceae</taxon>
        <taxon>Flavobacterium</taxon>
    </lineage>
</organism>
<evidence type="ECO:0000313" key="1">
    <source>
        <dbReference type="EMBL" id="TBX67577.1"/>
    </source>
</evidence>
<dbReference type="OrthoDB" id="1376385at2"/>